<evidence type="ECO:0000259" key="3">
    <source>
        <dbReference type="SMART" id="SM00822"/>
    </source>
</evidence>
<evidence type="ECO:0000256" key="2">
    <source>
        <dbReference type="ARBA" id="ARBA00023002"/>
    </source>
</evidence>
<evidence type="ECO:0000313" key="4">
    <source>
        <dbReference type="EMBL" id="PTL54978.1"/>
    </source>
</evidence>
<dbReference type="InterPro" id="IPR020904">
    <property type="entry name" value="Sc_DH/Rdtase_CS"/>
</dbReference>
<sequence>MDRHSGEGAPAHYRPTFRTIANRRPAHGLARPRAGKLRPVATCPAPYDHRPVRHRPLPSPPLSGQVLLVSGAAGGIGAATARALAARGVLLALTDRDEAAVRALAAGLPGASAHVLDVTDRSACIDVVAAVTAAHGRLDAVWANAGISVYGPLDLVDADTWDAVLDVNLRGAANLVRAALPAVMQARGYVALTCSVASFVHQPGHTAYAASKAGLEALGDSLRSELTGTGVRVGTFHPGWIATSLVAEKEDHQPAFRRFREAVRPPFNTIHPVDAIVPEIVGAFEHRRARLVFPRVHWLAHALRPVAHTRALSAGVRAAAPEIRRLYAEQLQARQR</sequence>
<dbReference type="SUPFAM" id="SSF51735">
    <property type="entry name" value="NAD(P)-binding Rossmann-fold domains"/>
    <property type="match status" value="1"/>
</dbReference>
<dbReference type="GO" id="GO:0016491">
    <property type="term" value="F:oxidoreductase activity"/>
    <property type="evidence" value="ECO:0007669"/>
    <property type="project" value="UniProtKB-KW"/>
</dbReference>
<keyword evidence="5" id="KW-1185">Reference proteome</keyword>
<dbReference type="GO" id="GO:0016020">
    <property type="term" value="C:membrane"/>
    <property type="evidence" value="ECO:0007669"/>
    <property type="project" value="TreeGrafter"/>
</dbReference>
<dbReference type="PANTHER" id="PTHR44196">
    <property type="entry name" value="DEHYDROGENASE/REDUCTASE SDR FAMILY MEMBER 7B"/>
    <property type="match status" value="1"/>
</dbReference>
<dbReference type="InterPro" id="IPR036291">
    <property type="entry name" value="NAD(P)-bd_dom_sf"/>
</dbReference>
<dbReference type="SMART" id="SM00822">
    <property type="entry name" value="PKS_KR"/>
    <property type="match status" value="1"/>
</dbReference>
<gene>
    <name evidence="4" type="ORF">C7Y72_20625</name>
</gene>
<dbReference type="Proteomes" id="UP000240739">
    <property type="component" value="Unassembled WGS sequence"/>
</dbReference>
<organism evidence="4 5">
    <name type="scientific">Paraconexibacter algicola</name>
    <dbReference type="NCBI Taxonomy" id="2133960"/>
    <lineage>
        <taxon>Bacteria</taxon>
        <taxon>Bacillati</taxon>
        <taxon>Actinomycetota</taxon>
        <taxon>Thermoleophilia</taxon>
        <taxon>Solirubrobacterales</taxon>
        <taxon>Paraconexibacteraceae</taxon>
        <taxon>Paraconexibacter</taxon>
    </lineage>
</organism>
<reference evidence="4 5" key="1">
    <citation type="submission" date="2018-03" db="EMBL/GenBank/DDBJ databases">
        <title>Aquarubrobacter algicola gen. nov., sp. nov., a novel actinobacterium isolated from shallow eutrophic lake during the end of cyanobacterial harmful algal blooms.</title>
        <authorList>
            <person name="Chun S.J."/>
        </authorList>
    </citation>
    <scope>NUCLEOTIDE SEQUENCE [LARGE SCALE GENOMIC DNA]</scope>
    <source>
        <strain evidence="4 5">Seoho-28</strain>
    </source>
</reference>
<dbReference type="EMBL" id="PYYB01000004">
    <property type="protein sequence ID" value="PTL54978.1"/>
    <property type="molecule type" value="Genomic_DNA"/>
</dbReference>
<feature type="domain" description="Ketoreductase" evidence="3">
    <location>
        <begin position="65"/>
        <end position="243"/>
    </location>
</feature>
<name>A0A2T4UCM4_9ACTN</name>
<proteinExistence type="inferred from homology"/>
<comment type="caution">
    <text evidence="4">The sequence shown here is derived from an EMBL/GenBank/DDBJ whole genome shotgun (WGS) entry which is preliminary data.</text>
</comment>
<dbReference type="Pfam" id="PF00106">
    <property type="entry name" value="adh_short"/>
    <property type="match status" value="1"/>
</dbReference>
<dbReference type="InterPro" id="IPR057326">
    <property type="entry name" value="KR_dom"/>
</dbReference>
<dbReference type="PRINTS" id="PR00081">
    <property type="entry name" value="GDHRDH"/>
</dbReference>
<dbReference type="InterPro" id="IPR002347">
    <property type="entry name" value="SDR_fam"/>
</dbReference>
<accession>A0A2T4UCM4</accession>
<dbReference type="CDD" id="cd05233">
    <property type="entry name" value="SDR_c"/>
    <property type="match status" value="1"/>
</dbReference>
<dbReference type="AlphaFoldDB" id="A0A2T4UCM4"/>
<dbReference type="PANTHER" id="PTHR44196:SF1">
    <property type="entry name" value="DEHYDROGENASE_REDUCTASE SDR FAMILY MEMBER 7B"/>
    <property type="match status" value="1"/>
</dbReference>
<protein>
    <submittedName>
        <fullName evidence="4">Short-chain dehydrogenase</fullName>
    </submittedName>
</protein>
<evidence type="ECO:0000313" key="5">
    <source>
        <dbReference type="Proteomes" id="UP000240739"/>
    </source>
</evidence>
<dbReference type="Gene3D" id="3.40.50.720">
    <property type="entry name" value="NAD(P)-binding Rossmann-like Domain"/>
    <property type="match status" value="1"/>
</dbReference>
<keyword evidence="2" id="KW-0560">Oxidoreductase</keyword>
<dbReference type="PROSITE" id="PS00061">
    <property type="entry name" value="ADH_SHORT"/>
    <property type="match status" value="1"/>
</dbReference>
<evidence type="ECO:0000256" key="1">
    <source>
        <dbReference type="ARBA" id="ARBA00006484"/>
    </source>
</evidence>
<comment type="similarity">
    <text evidence="1">Belongs to the short-chain dehydrogenases/reductases (SDR) family.</text>
</comment>